<dbReference type="AlphaFoldDB" id="A0A1H0LFD0"/>
<evidence type="ECO:0000313" key="1">
    <source>
        <dbReference type="EMBL" id="SDO66832.1"/>
    </source>
</evidence>
<name>A0A1H0LFD0_9PSED</name>
<dbReference type="OrthoDB" id="7025335at2"/>
<evidence type="ECO:0000313" key="2">
    <source>
        <dbReference type="Proteomes" id="UP000198827"/>
    </source>
</evidence>
<protein>
    <recommendedName>
        <fullName evidence="3">Secretion system X translation initiation factor</fullName>
    </recommendedName>
</protein>
<dbReference type="RefSeq" id="WP_090182687.1">
    <property type="nucleotide sequence ID" value="NZ_LT629705.1"/>
</dbReference>
<dbReference type="Proteomes" id="UP000198827">
    <property type="component" value="Chromosome I"/>
</dbReference>
<evidence type="ECO:0008006" key="3">
    <source>
        <dbReference type="Google" id="ProtNLM"/>
    </source>
</evidence>
<sequence>MNTKRVVGWVAFFGVSAALTWGPNYFMPSEQGDAAVATSVTPAKSKTRGTLPATTASDKPTVINDLSPSGDLFAAHSWKAAPTLASVNEQPVNQTPVVQVPSAPPMPFQFIGKLDDRADLQVFLQNGEKIYVVRKGDVIDDTWRIEGISDVELRFVYLPLHLSQTLSVGSAQ</sequence>
<proteinExistence type="predicted"/>
<organism evidence="1 2">
    <name type="scientific">Pseudomonas arsenicoxydans</name>
    <dbReference type="NCBI Taxonomy" id="702115"/>
    <lineage>
        <taxon>Bacteria</taxon>
        <taxon>Pseudomonadati</taxon>
        <taxon>Pseudomonadota</taxon>
        <taxon>Gammaproteobacteria</taxon>
        <taxon>Pseudomonadales</taxon>
        <taxon>Pseudomonadaceae</taxon>
        <taxon>Pseudomonas</taxon>
    </lineage>
</organism>
<dbReference type="EMBL" id="LT629705">
    <property type="protein sequence ID" value="SDO66832.1"/>
    <property type="molecule type" value="Genomic_DNA"/>
</dbReference>
<gene>
    <name evidence="1" type="ORF">SAMN04489798_3541</name>
</gene>
<accession>A0A1H0LFD0</accession>
<reference evidence="1 2" key="1">
    <citation type="submission" date="2016-10" db="EMBL/GenBank/DDBJ databases">
        <authorList>
            <person name="de Groot N.N."/>
        </authorList>
    </citation>
    <scope>NUCLEOTIDE SEQUENCE [LARGE SCALE GENOMIC DNA]</scope>
    <source>
        <strain evidence="1 2">CECT 7543</strain>
    </source>
</reference>